<dbReference type="HOGENOM" id="CLU_014598_0_0_1"/>
<feature type="region of interest" description="Disordered" evidence="1">
    <location>
        <begin position="314"/>
        <end position="334"/>
    </location>
</feature>
<dbReference type="OrthoDB" id="1881at2759"/>
<dbReference type="GO" id="GO:0005979">
    <property type="term" value="P:regulation of glycogen biosynthetic process"/>
    <property type="evidence" value="ECO:0007669"/>
    <property type="project" value="TreeGrafter"/>
</dbReference>
<dbReference type="GeneID" id="34526675"/>
<dbReference type="RefSeq" id="XP_022465206.1">
    <property type="nucleotide sequence ID" value="XM_022608740.1"/>
</dbReference>
<dbReference type="GO" id="GO:0008157">
    <property type="term" value="F:protein phosphatase 1 binding"/>
    <property type="evidence" value="ECO:0007669"/>
    <property type="project" value="TreeGrafter"/>
</dbReference>
<dbReference type="Gene3D" id="2.60.40.2440">
    <property type="entry name" value="Carbohydrate binding type-21 domain"/>
    <property type="match status" value="1"/>
</dbReference>
<reference evidence="4" key="2">
    <citation type="submission" date="2012-08" db="EMBL/GenBank/DDBJ databases">
        <title>Genome sequence of Kazachstania naganishii.</title>
        <authorList>
            <person name="Gordon J.L."/>
            <person name="Armisen D."/>
            <person name="Proux-Wera E."/>
            <person name="OhEigeartaigh S.S."/>
            <person name="Byrne K.P."/>
            <person name="Wolfe K.H."/>
        </authorList>
    </citation>
    <scope>NUCLEOTIDE SEQUENCE [LARGE SCALE GENOMIC DNA]</scope>
    <source>
        <strain evidence="4">ATCC MYA-139 / BCRC 22969 / CBS 8797 / CCRC 22969 / KCTC 17520 / NBRC 10181 / NCYC 3082</strain>
    </source>
</reference>
<dbReference type="EMBL" id="HE978319">
    <property type="protein sequence ID" value="CCK70960.1"/>
    <property type="molecule type" value="Genomic_DNA"/>
</dbReference>
<dbReference type="eggNOG" id="KOG3986">
    <property type="taxonomic scope" value="Eukaryota"/>
</dbReference>
<feature type="region of interest" description="Disordered" evidence="1">
    <location>
        <begin position="546"/>
        <end position="616"/>
    </location>
</feature>
<evidence type="ECO:0000313" key="3">
    <source>
        <dbReference type="EMBL" id="CCK70960.1"/>
    </source>
</evidence>
<proteinExistence type="predicted"/>
<dbReference type="KEGG" id="kng:KNAG_0F02980"/>
<dbReference type="PANTHER" id="PTHR12307">
    <property type="entry name" value="PROTEIN PHOSPHATASE 1 REGULATORY SUBUNIT"/>
    <property type="match status" value="1"/>
</dbReference>
<feature type="compositionally biased region" description="Low complexity" evidence="1">
    <location>
        <begin position="586"/>
        <end position="600"/>
    </location>
</feature>
<accession>J7R7Z0</accession>
<dbReference type="Proteomes" id="UP000006310">
    <property type="component" value="Chromosome 6"/>
</dbReference>
<dbReference type="PANTHER" id="PTHR12307:SF51">
    <property type="entry name" value="SERINE_THREONINE-PROTEIN PHOSPHATASE 1 REGULATORY SUBUNIT GAC1-RELATED"/>
    <property type="match status" value="1"/>
</dbReference>
<gene>
    <name evidence="3" type="primary">KNAG0F02980</name>
    <name evidence="3" type="ordered locus">KNAG_0F02980</name>
</gene>
<protein>
    <recommendedName>
        <fullName evidence="2">CBM21 domain-containing protein</fullName>
    </recommendedName>
</protein>
<name>J7R7Z0_HUIN7</name>
<dbReference type="GO" id="GO:2001069">
    <property type="term" value="F:glycogen binding"/>
    <property type="evidence" value="ECO:0007669"/>
    <property type="project" value="TreeGrafter"/>
</dbReference>
<sequence length="616" mass="68958">MRGSLKPSLKGSSRRSSLSSTGSTDSSSSSSKFVRFASELTTVKSFHSTDKPITISAENSPDLSFVNDTTPLTGGGGGGYEGDVWFNDLESFPLFVRGNSFQLDYDSDSDNDNDSYSYGSGSASRSIRKVTSPVPCEDDTVFDVVEWDFVKSNLEPPTAEQTRGENDIFSYMNGQNIKLHSLRPLDGGKTKLEGLIYVNNLNFEKFIEIKFTFNDWLDIHYVTATYNRSITGRLDEFKFVVNLDAMRYFLKFKKLLYCKDGESLCPLSLKLCCRYDVNYETYYDNNNYQNYEFNFLVRTVNELYLSTHSQQRINSSISKRETPESTTSKTNNNNTNCIRKSSFYSDFLVSTTLSHKLPFDDTLRDGDGRIPRPSVSRSFSDDTDYYNTSPLKHLYHNDTTLIKPTSLNSVLLSLDTGTSMETAVDANNNRSEREAEKFMERMPDGAGLDDPPIYTTPSLCSSLSSSLSDLSPLQDFNESLMDGKDDVFYYNDNDNETLLLDPYDLPGKDEFFDDQKSVATETPLMYSNETEDTAYHENGHKTVTMRTMDNGNYTAGGTPAREVSRSNNSNDTLINTRQLLDDEAESISSSSKSQSSSSSSMDNKEAGGRDGSATTP</sequence>
<keyword evidence="4" id="KW-1185">Reference proteome</keyword>
<feature type="domain" description="CBM21" evidence="2">
    <location>
        <begin position="169"/>
        <end position="294"/>
    </location>
</feature>
<dbReference type="InterPro" id="IPR005036">
    <property type="entry name" value="CBM21_dom"/>
</dbReference>
<feature type="region of interest" description="Disordered" evidence="1">
    <location>
        <begin position="1"/>
        <end position="30"/>
    </location>
</feature>
<organism evidence="3 4">
    <name type="scientific">Huiozyma naganishii (strain ATCC MYA-139 / BCRC 22969 / CBS 8797 / KCTC 17520 / NBRC 10181 / NCYC 3082 / Yp74L-3)</name>
    <name type="common">Yeast</name>
    <name type="synonym">Kazachstania naganishii</name>
    <dbReference type="NCBI Taxonomy" id="1071383"/>
    <lineage>
        <taxon>Eukaryota</taxon>
        <taxon>Fungi</taxon>
        <taxon>Dikarya</taxon>
        <taxon>Ascomycota</taxon>
        <taxon>Saccharomycotina</taxon>
        <taxon>Saccharomycetes</taxon>
        <taxon>Saccharomycetales</taxon>
        <taxon>Saccharomycetaceae</taxon>
        <taxon>Huiozyma</taxon>
    </lineage>
</organism>
<dbReference type="InterPro" id="IPR050782">
    <property type="entry name" value="PP1_regulatory_subunit_3"/>
</dbReference>
<dbReference type="InterPro" id="IPR038175">
    <property type="entry name" value="CBM21_dom_sf"/>
</dbReference>
<dbReference type="Pfam" id="PF03370">
    <property type="entry name" value="CBM_21"/>
    <property type="match status" value="1"/>
</dbReference>
<dbReference type="AlphaFoldDB" id="J7R7Z0"/>
<evidence type="ECO:0000256" key="1">
    <source>
        <dbReference type="SAM" id="MobiDB-lite"/>
    </source>
</evidence>
<reference evidence="3 4" key="1">
    <citation type="journal article" date="2011" name="Proc. Natl. Acad. Sci. U.S.A.">
        <title>Evolutionary erosion of yeast sex chromosomes by mating-type switching accidents.</title>
        <authorList>
            <person name="Gordon J.L."/>
            <person name="Armisen D."/>
            <person name="Proux-Wera E."/>
            <person name="Oheigeartaigh S.S."/>
            <person name="Byrne K.P."/>
            <person name="Wolfe K.H."/>
        </authorList>
    </citation>
    <scope>NUCLEOTIDE SEQUENCE [LARGE SCALE GENOMIC DNA]</scope>
    <source>
        <strain evidence="4">ATCC MYA-139 / BCRC 22969 / CBS 8797 / CCRC 22969 / KCTC 17520 / NBRC 10181 / NCYC 3082</strain>
    </source>
</reference>
<evidence type="ECO:0000259" key="2">
    <source>
        <dbReference type="PROSITE" id="PS51159"/>
    </source>
</evidence>
<evidence type="ECO:0000313" key="4">
    <source>
        <dbReference type="Proteomes" id="UP000006310"/>
    </source>
</evidence>
<dbReference type="STRING" id="1071383.J7R7Z0"/>
<dbReference type="GO" id="GO:0000164">
    <property type="term" value="C:protein phosphatase type 1 complex"/>
    <property type="evidence" value="ECO:0007669"/>
    <property type="project" value="TreeGrafter"/>
</dbReference>
<feature type="compositionally biased region" description="Polar residues" evidence="1">
    <location>
        <begin position="546"/>
        <end position="555"/>
    </location>
</feature>
<dbReference type="OMA" id="TFNNWKD"/>
<feature type="compositionally biased region" description="Low complexity" evidence="1">
    <location>
        <begin position="324"/>
        <end position="334"/>
    </location>
</feature>
<feature type="compositionally biased region" description="Polar residues" evidence="1">
    <location>
        <begin position="565"/>
        <end position="578"/>
    </location>
</feature>
<dbReference type="PROSITE" id="PS51159">
    <property type="entry name" value="CBM21"/>
    <property type="match status" value="1"/>
</dbReference>